<dbReference type="Pfam" id="PF08327">
    <property type="entry name" value="AHSA1"/>
    <property type="match status" value="1"/>
</dbReference>
<dbReference type="Proteomes" id="UP001139125">
    <property type="component" value="Unassembled WGS sequence"/>
</dbReference>
<dbReference type="CDD" id="cd08899">
    <property type="entry name" value="SRPBCC_CalC_Aha1-like_6"/>
    <property type="match status" value="1"/>
</dbReference>
<dbReference type="EMBL" id="JANDBC010000002">
    <property type="protein sequence ID" value="MCP9292134.1"/>
    <property type="molecule type" value="Genomic_DNA"/>
</dbReference>
<dbReference type="InterPro" id="IPR023393">
    <property type="entry name" value="START-like_dom_sf"/>
</dbReference>
<evidence type="ECO:0000313" key="3">
    <source>
        <dbReference type="EMBL" id="MCP9292134.1"/>
    </source>
</evidence>
<evidence type="ECO:0000313" key="4">
    <source>
        <dbReference type="Proteomes" id="UP001139125"/>
    </source>
</evidence>
<evidence type="ECO:0000256" key="1">
    <source>
        <dbReference type="ARBA" id="ARBA00006817"/>
    </source>
</evidence>
<dbReference type="RefSeq" id="WP_255135008.1">
    <property type="nucleotide sequence ID" value="NZ_JANDBC010000002.1"/>
</dbReference>
<protein>
    <submittedName>
        <fullName evidence="3">SRPBCC family protein</fullName>
    </submittedName>
</protein>
<dbReference type="SUPFAM" id="SSF55961">
    <property type="entry name" value="Bet v1-like"/>
    <property type="match status" value="1"/>
</dbReference>
<feature type="domain" description="Activator of Hsp90 ATPase homologue 1/2-like C-terminal" evidence="2">
    <location>
        <begin position="23"/>
        <end position="154"/>
    </location>
</feature>
<dbReference type="AlphaFoldDB" id="A0A9X2L4H4"/>
<proteinExistence type="inferred from homology"/>
<reference evidence="3" key="1">
    <citation type="submission" date="2022-06" db="EMBL/GenBank/DDBJ databases">
        <title>Gracilimonas sp. CAU 1638 isolated from sea sediment.</title>
        <authorList>
            <person name="Kim W."/>
        </authorList>
    </citation>
    <scope>NUCLEOTIDE SEQUENCE</scope>
    <source>
        <strain evidence="3">CAU 1638</strain>
    </source>
</reference>
<comment type="caution">
    <text evidence="3">The sequence shown here is derived from an EMBL/GenBank/DDBJ whole genome shotgun (WGS) entry which is preliminary data.</text>
</comment>
<sequence length="179" mass="20360">MNNKKGVFTEPGTVRFERLLPGPAERVWEYLTRSELKAKWLSAGDVETEVGGKVTHEFNHTRLSPEEDPWPEKYKDLKEGDTSHGVVIQCEPPHLLSYTWAEGDGTGSEVTFELFPEGEKVRLVLTHRQLPDEKEVQLGVGAGWHTHLGILIDLMEGNTPQGFWKVHMPLEKEYEKLLS</sequence>
<comment type="similarity">
    <text evidence="1">Belongs to the AHA1 family.</text>
</comment>
<evidence type="ECO:0000259" key="2">
    <source>
        <dbReference type="Pfam" id="PF08327"/>
    </source>
</evidence>
<keyword evidence="4" id="KW-1185">Reference proteome</keyword>
<dbReference type="InterPro" id="IPR013538">
    <property type="entry name" value="ASHA1/2-like_C"/>
</dbReference>
<gene>
    <name evidence="3" type="ORF">NM125_11140</name>
</gene>
<organism evidence="3 4">
    <name type="scientific">Gracilimonas sediminicola</name>
    <dbReference type="NCBI Taxonomy" id="2952158"/>
    <lineage>
        <taxon>Bacteria</taxon>
        <taxon>Pseudomonadati</taxon>
        <taxon>Balneolota</taxon>
        <taxon>Balneolia</taxon>
        <taxon>Balneolales</taxon>
        <taxon>Balneolaceae</taxon>
        <taxon>Gracilimonas</taxon>
    </lineage>
</organism>
<dbReference type="Gene3D" id="3.30.530.20">
    <property type="match status" value="1"/>
</dbReference>
<accession>A0A9X2L4H4</accession>
<name>A0A9X2L4H4_9BACT</name>